<dbReference type="EMBL" id="JALLBG020000144">
    <property type="protein sequence ID" value="KAL3761915.1"/>
    <property type="molecule type" value="Genomic_DNA"/>
</dbReference>
<dbReference type="InterPro" id="IPR048280">
    <property type="entry name" value="COX6B-like"/>
</dbReference>
<evidence type="ECO:0000256" key="3">
    <source>
        <dbReference type="ARBA" id="ARBA00023157"/>
    </source>
</evidence>
<sequence>MGKPDIEAYKLNKIFTAPVGDLTAEQQELFNEVKAVRTTPRDARFPTQNQANHCWNRYNEWLVCLKSTKDEEGCKNMRYMALKICPAIWTDKWDEERDGGTFPGIKVDN</sequence>
<protein>
    <submittedName>
        <fullName evidence="4">Uncharacterized protein</fullName>
    </submittedName>
</protein>
<proteinExistence type="predicted"/>
<evidence type="ECO:0000313" key="5">
    <source>
        <dbReference type="Proteomes" id="UP001530293"/>
    </source>
</evidence>
<dbReference type="Pfam" id="PF02297">
    <property type="entry name" value="COX6B"/>
    <property type="match status" value="1"/>
</dbReference>
<dbReference type="CDD" id="cd00926">
    <property type="entry name" value="Cyt_c_Oxidase_VIb"/>
    <property type="match status" value="1"/>
</dbReference>
<organism evidence="4 5">
    <name type="scientific">Discostella pseudostelligera</name>
    <dbReference type="NCBI Taxonomy" id="259834"/>
    <lineage>
        <taxon>Eukaryota</taxon>
        <taxon>Sar</taxon>
        <taxon>Stramenopiles</taxon>
        <taxon>Ochrophyta</taxon>
        <taxon>Bacillariophyta</taxon>
        <taxon>Coscinodiscophyceae</taxon>
        <taxon>Thalassiosirophycidae</taxon>
        <taxon>Stephanodiscales</taxon>
        <taxon>Stephanodiscaceae</taxon>
        <taxon>Discostella</taxon>
    </lineage>
</organism>
<keyword evidence="5" id="KW-1185">Reference proteome</keyword>
<keyword evidence="2" id="KW-0496">Mitochondrion</keyword>
<dbReference type="GO" id="GO:0005739">
    <property type="term" value="C:mitochondrion"/>
    <property type="evidence" value="ECO:0007669"/>
    <property type="project" value="UniProtKB-SubCell"/>
</dbReference>
<dbReference type="SUPFAM" id="SSF47694">
    <property type="entry name" value="Cytochrome c oxidase subunit h"/>
    <property type="match status" value="1"/>
</dbReference>
<comment type="caution">
    <text evidence="4">The sequence shown here is derived from an EMBL/GenBank/DDBJ whole genome shotgun (WGS) entry which is preliminary data.</text>
</comment>
<dbReference type="AlphaFoldDB" id="A0ABD3MCT1"/>
<accession>A0ABD3MCT1</accession>
<dbReference type="GO" id="GO:0016020">
    <property type="term" value="C:membrane"/>
    <property type="evidence" value="ECO:0007669"/>
    <property type="project" value="UniProtKB-ARBA"/>
</dbReference>
<name>A0ABD3MCT1_9STRA</name>
<dbReference type="Proteomes" id="UP001530293">
    <property type="component" value="Unassembled WGS sequence"/>
</dbReference>
<evidence type="ECO:0000256" key="2">
    <source>
        <dbReference type="ARBA" id="ARBA00023128"/>
    </source>
</evidence>
<dbReference type="InterPro" id="IPR036549">
    <property type="entry name" value="CX6/COA6-like_sf"/>
</dbReference>
<comment type="subcellular location">
    <subcellularLocation>
        <location evidence="1">Mitochondrion</location>
    </subcellularLocation>
</comment>
<dbReference type="PANTHER" id="PTHR46281:SF8">
    <property type="entry name" value="CYTOCHROME C OXIDASE SUBUNIT 12, MITOCHONDRIAL"/>
    <property type="match status" value="1"/>
</dbReference>
<dbReference type="Gene3D" id="1.10.10.140">
    <property type="entry name" value="Cytochrome c oxidase, subunit VIb"/>
    <property type="match status" value="1"/>
</dbReference>
<dbReference type="PANTHER" id="PTHR46281">
    <property type="entry name" value="CYTOCHROME C OXIDASE SUBUNIT 6B"/>
    <property type="match status" value="1"/>
</dbReference>
<evidence type="ECO:0000256" key="1">
    <source>
        <dbReference type="ARBA" id="ARBA00004173"/>
    </source>
</evidence>
<reference evidence="4 5" key="1">
    <citation type="submission" date="2024-10" db="EMBL/GenBank/DDBJ databases">
        <title>Updated reference genomes for cyclostephanoid diatoms.</title>
        <authorList>
            <person name="Roberts W.R."/>
            <person name="Alverson A.J."/>
        </authorList>
    </citation>
    <scope>NUCLEOTIDE SEQUENCE [LARGE SCALE GENOMIC DNA]</scope>
    <source>
        <strain evidence="4 5">AJA232-27</strain>
    </source>
</reference>
<keyword evidence="3" id="KW-1015">Disulfide bond</keyword>
<dbReference type="InterPro" id="IPR003213">
    <property type="entry name" value="Cyt_c_oxidase_su6B"/>
</dbReference>
<evidence type="ECO:0000313" key="4">
    <source>
        <dbReference type="EMBL" id="KAL3761915.1"/>
    </source>
</evidence>
<gene>
    <name evidence="4" type="ORF">ACHAWU_010092</name>
</gene>